<proteinExistence type="inferred from homology"/>
<dbReference type="Gene3D" id="1.10.630.10">
    <property type="entry name" value="Cytochrome P450"/>
    <property type="match status" value="1"/>
</dbReference>
<comment type="similarity">
    <text evidence="1">Belongs to the cytochrome P450 family.</text>
</comment>
<protein>
    <recommendedName>
        <fullName evidence="6">Cytochrome P450</fullName>
    </recommendedName>
</protein>
<evidence type="ECO:0000256" key="1">
    <source>
        <dbReference type="ARBA" id="ARBA00010617"/>
    </source>
</evidence>
<evidence type="ECO:0000256" key="2">
    <source>
        <dbReference type="ARBA" id="ARBA00022723"/>
    </source>
</evidence>
<keyword evidence="2" id="KW-0479">Metal-binding</keyword>
<gene>
    <name evidence="4" type="ORF">G443_000059</name>
</gene>
<evidence type="ECO:0000256" key="3">
    <source>
        <dbReference type="ARBA" id="ARBA00023004"/>
    </source>
</evidence>
<reference evidence="4 5" key="1">
    <citation type="submission" date="2022-06" db="EMBL/GenBank/DDBJ databases">
        <title>Genomic Encyclopedia of Type Strains, Phase I: the one thousand microbial genomes (KMG-I) project.</title>
        <authorList>
            <person name="Kyrpides N."/>
        </authorList>
    </citation>
    <scope>NUCLEOTIDE SEQUENCE [LARGE SCALE GENOMIC DNA]</scope>
    <source>
        <strain evidence="4 5">DSM 43889</strain>
    </source>
</reference>
<evidence type="ECO:0000313" key="5">
    <source>
        <dbReference type="Proteomes" id="UP000791080"/>
    </source>
</evidence>
<name>A0ABT1JC45_ACTCY</name>
<dbReference type="SUPFAM" id="SSF48264">
    <property type="entry name" value="Cytochrome P450"/>
    <property type="match status" value="1"/>
</dbReference>
<accession>A0ABT1JC45</accession>
<dbReference type="InterPro" id="IPR002403">
    <property type="entry name" value="Cyt_P450_E_grp-IV"/>
</dbReference>
<dbReference type="PRINTS" id="PR00385">
    <property type="entry name" value="P450"/>
</dbReference>
<dbReference type="Proteomes" id="UP000791080">
    <property type="component" value="Unassembled WGS sequence"/>
</dbReference>
<evidence type="ECO:0008006" key="6">
    <source>
        <dbReference type="Google" id="ProtNLM"/>
    </source>
</evidence>
<dbReference type="InterPro" id="IPR050121">
    <property type="entry name" value="Cytochrome_P450_monoxygenase"/>
</dbReference>
<keyword evidence="5" id="KW-1185">Reference proteome</keyword>
<sequence length="448" mass="49574">MSGGVLQRSGTRHTVWRFRNRTVRYRPGDALLALRARRGPVTRLRVGSRDVAFLLGPEANRFVFANSHLFRWREAFQSLVPVDGPTALIVSDGAEHRRRRRLVAPAMHHRQVARYVTTMAASADEAVADWRPGQVVDVYATFRRAVLRSTLESLFGRRLAADTAFFGDHLEVLLRLLDPLPQLNGPRERLATPLWRRATAAREVVDERIRNEIARVRGGIVDSDDHVLAALVNGVDEEGTALSDAEIRDQAVSLIAAGYETTSAAMAWAVYAMLSTSGVWDRARAEVLAECGEEPPTAAALKRLTFLGGVVHETLRLYPPAVLSARTAAVDLTVAGQPVRAGTTILFSPYVTHRMPGVWAEPLRFRPERWDPASPVHERPTTATYLPFAAGPHRCVGSVFATTELTVMLARLLTRTSLRLVPQWIQPTSFAAMRPRWGLRAVVCPGRG</sequence>
<comment type="caution">
    <text evidence="4">The sequence shown here is derived from an EMBL/GenBank/DDBJ whole genome shotgun (WGS) entry which is preliminary data.</text>
</comment>
<dbReference type="Pfam" id="PF00067">
    <property type="entry name" value="p450"/>
    <property type="match status" value="1"/>
</dbReference>
<dbReference type="PRINTS" id="PR00465">
    <property type="entry name" value="EP450IV"/>
</dbReference>
<dbReference type="InterPro" id="IPR001128">
    <property type="entry name" value="Cyt_P450"/>
</dbReference>
<dbReference type="EMBL" id="AUBJ02000001">
    <property type="protein sequence ID" value="MCP2329789.1"/>
    <property type="molecule type" value="Genomic_DNA"/>
</dbReference>
<evidence type="ECO:0000313" key="4">
    <source>
        <dbReference type="EMBL" id="MCP2329789.1"/>
    </source>
</evidence>
<dbReference type="InterPro" id="IPR036396">
    <property type="entry name" value="Cyt_P450_sf"/>
</dbReference>
<dbReference type="PANTHER" id="PTHR24305:SF166">
    <property type="entry name" value="CYTOCHROME P450 12A4, MITOCHONDRIAL-RELATED"/>
    <property type="match status" value="1"/>
</dbReference>
<organism evidence="4 5">
    <name type="scientific">Actinoalloteichus caeruleus DSM 43889</name>
    <dbReference type="NCBI Taxonomy" id="1120930"/>
    <lineage>
        <taxon>Bacteria</taxon>
        <taxon>Bacillati</taxon>
        <taxon>Actinomycetota</taxon>
        <taxon>Actinomycetes</taxon>
        <taxon>Pseudonocardiales</taxon>
        <taxon>Pseudonocardiaceae</taxon>
        <taxon>Actinoalloteichus</taxon>
        <taxon>Actinoalloteichus cyanogriseus</taxon>
    </lineage>
</organism>
<dbReference type="PANTHER" id="PTHR24305">
    <property type="entry name" value="CYTOCHROME P450"/>
    <property type="match status" value="1"/>
</dbReference>
<keyword evidence="3" id="KW-0408">Iron</keyword>
<dbReference type="RefSeq" id="WP_081715399.1">
    <property type="nucleotide sequence ID" value="NZ_AUBJ02000001.1"/>
</dbReference>